<evidence type="ECO:0000256" key="3">
    <source>
        <dbReference type="SAM" id="MobiDB-lite"/>
    </source>
</evidence>
<keyword evidence="7" id="KW-1185">Reference proteome</keyword>
<dbReference type="Pfam" id="PF00271">
    <property type="entry name" value="Helicase_C"/>
    <property type="match status" value="1"/>
</dbReference>
<comment type="similarity">
    <text evidence="1">Belongs to the SNF2/RAD54 helicase family.</text>
</comment>
<feature type="compositionally biased region" description="Acidic residues" evidence="3">
    <location>
        <begin position="421"/>
        <end position="441"/>
    </location>
</feature>
<evidence type="ECO:0000313" key="7">
    <source>
        <dbReference type="Proteomes" id="UP000518266"/>
    </source>
</evidence>
<feature type="region of interest" description="Disordered" evidence="3">
    <location>
        <begin position="97"/>
        <end position="117"/>
    </location>
</feature>
<organism evidence="6 7">
    <name type="scientific">Dissostichus mawsoni</name>
    <name type="common">Antarctic cod</name>
    <dbReference type="NCBI Taxonomy" id="36200"/>
    <lineage>
        <taxon>Eukaryota</taxon>
        <taxon>Metazoa</taxon>
        <taxon>Chordata</taxon>
        <taxon>Craniata</taxon>
        <taxon>Vertebrata</taxon>
        <taxon>Euteleostomi</taxon>
        <taxon>Actinopterygii</taxon>
        <taxon>Neopterygii</taxon>
        <taxon>Teleostei</taxon>
        <taxon>Neoteleostei</taxon>
        <taxon>Acanthomorphata</taxon>
        <taxon>Eupercaria</taxon>
        <taxon>Perciformes</taxon>
        <taxon>Notothenioidei</taxon>
        <taxon>Nototheniidae</taxon>
        <taxon>Dissostichus</taxon>
    </lineage>
</organism>
<feature type="compositionally biased region" description="Low complexity" evidence="3">
    <location>
        <begin position="356"/>
        <end position="370"/>
    </location>
</feature>
<dbReference type="PANTHER" id="PTHR10799">
    <property type="entry name" value="SNF2/RAD54 HELICASE FAMILY"/>
    <property type="match status" value="1"/>
</dbReference>
<feature type="domain" description="Helicase C-terminal" evidence="5">
    <location>
        <begin position="871"/>
        <end position="1032"/>
    </location>
</feature>
<dbReference type="GO" id="GO:0005524">
    <property type="term" value="F:ATP binding"/>
    <property type="evidence" value="ECO:0007669"/>
    <property type="project" value="InterPro"/>
</dbReference>
<feature type="region of interest" description="Disordered" evidence="3">
    <location>
        <begin position="1"/>
        <end position="64"/>
    </location>
</feature>
<dbReference type="EMBL" id="JAAKFY010000010">
    <property type="protein sequence ID" value="KAF3851189.1"/>
    <property type="molecule type" value="Genomic_DNA"/>
</dbReference>
<feature type="region of interest" description="Disordered" evidence="3">
    <location>
        <begin position="215"/>
        <end position="236"/>
    </location>
</feature>
<feature type="region of interest" description="Disordered" evidence="3">
    <location>
        <begin position="407"/>
        <end position="442"/>
    </location>
</feature>
<evidence type="ECO:0000313" key="6">
    <source>
        <dbReference type="EMBL" id="KAF3851189.1"/>
    </source>
</evidence>
<dbReference type="PROSITE" id="PS51194">
    <property type="entry name" value="HELICASE_CTER"/>
    <property type="match status" value="1"/>
</dbReference>
<comment type="caution">
    <text evidence="6">The sequence shown here is derived from an EMBL/GenBank/DDBJ whole genome shotgun (WGS) entry which is preliminary data.</text>
</comment>
<name>A0A7J5YR55_DISMA</name>
<feature type="compositionally biased region" description="Basic and acidic residues" evidence="3">
    <location>
        <begin position="269"/>
        <end position="285"/>
    </location>
</feature>
<proteinExistence type="inferred from homology"/>
<evidence type="ECO:0000259" key="5">
    <source>
        <dbReference type="PROSITE" id="PS51194"/>
    </source>
</evidence>
<dbReference type="FunFam" id="3.40.50.300:FF:000639">
    <property type="entry name" value="SWI/SNF-related matrix-associated actin-dependent regulator of chromatin subfamily A containing DEAD/H box 1 isoform X1"/>
    <property type="match status" value="1"/>
</dbReference>
<dbReference type="InterPro" id="IPR027417">
    <property type="entry name" value="P-loop_NTPase"/>
</dbReference>
<dbReference type="Proteomes" id="UP000518266">
    <property type="component" value="Unassembled WGS sequence"/>
</dbReference>
<feature type="region of interest" description="Disordered" evidence="3">
    <location>
        <begin position="163"/>
        <end position="196"/>
    </location>
</feature>
<feature type="compositionally biased region" description="Acidic residues" evidence="3">
    <location>
        <begin position="322"/>
        <end position="342"/>
    </location>
</feature>
<dbReference type="CDD" id="cd18793">
    <property type="entry name" value="SF2_C_SNF"/>
    <property type="match status" value="1"/>
</dbReference>
<dbReference type="Gene3D" id="3.40.50.300">
    <property type="entry name" value="P-loop containing nucleotide triphosphate hydrolases"/>
    <property type="match status" value="1"/>
</dbReference>
<dbReference type="SMART" id="SM00490">
    <property type="entry name" value="HELICc"/>
    <property type="match status" value="1"/>
</dbReference>
<gene>
    <name evidence="6" type="ORF">F7725_012961</name>
</gene>
<accession>A0A7J5YR55</accession>
<feature type="compositionally biased region" description="Basic and acidic residues" evidence="3">
    <location>
        <begin position="23"/>
        <end position="34"/>
    </location>
</feature>
<feature type="region of interest" description="Disordered" evidence="3">
    <location>
        <begin position="250"/>
        <end position="385"/>
    </location>
</feature>
<feature type="compositionally biased region" description="Basic and acidic residues" evidence="3">
    <location>
        <begin position="187"/>
        <end position="196"/>
    </location>
</feature>
<feature type="domain" description="Helicase ATP-binding" evidence="4">
    <location>
        <begin position="584"/>
        <end position="694"/>
    </location>
</feature>
<evidence type="ECO:0000259" key="4">
    <source>
        <dbReference type="PROSITE" id="PS51192"/>
    </source>
</evidence>
<dbReference type="Pfam" id="PF00176">
    <property type="entry name" value="SNF2-rel_dom"/>
    <property type="match status" value="1"/>
</dbReference>
<evidence type="ECO:0000256" key="1">
    <source>
        <dbReference type="ARBA" id="ARBA00007025"/>
    </source>
</evidence>
<feature type="compositionally biased region" description="Basic and acidic residues" evidence="3">
    <location>
        <begin position="223"/>
        <end position="236"/>
    </location>
</feature>
<dbReference type="InterPro" id="IPR001650">
    <property type="entry name" value="Helicase_C-like"/>
</dbReference>
<dbReference type="InterPro" id="IPR038718">
    <property type="entry name" value="SNF2-like_sf"/>
</dbReference>
<dbReference type="InterPro" id="IPR014001">
    <property type="entry name" value="Helicase_ATP-bd"/>
</dbReference>
<keyword evidence="2" id="KW-0378">Hydrolase</keyword>
<dbReference type="Gene3D" id="3.40.50.10810">
    <property type="entry name" value="Tandem AAA-ATPase domain"/>
    <property type="match status" value="2"/>
</dbReference>
<feature type="compositionally biased region" description="Polar residues" evidence="3">
    <location>
        <begin position="371"/>
        <end position="385"/>
    </location>
</feature>
<dbReference type="SUPFAM" id="SSF52540">
    <property type="entry name" value="P-loop containing nucleoside triphosphate hydrolases"/>
    <property type="match status" value="2"/>
</dbReference>
<dbReference type="GO" id="GO:0016787">
    <property type="term" value="F:hydrolase activity"/>
    <property type="evidence" value="ECO:0007669"/>
    <property type="project" value="UniProtKB-KW"/>
</dbReference>
<sequence>MTQGDKGLPLSDTHQTVNMFNLDRFRYDKKTTKDNEEDSGSQSPESEKENKPAKMKPVKAQTKSNARGVVFEEVLTIDLEEDELISETKNKTLARKFKNPIGKSSKNVASDHTDDEDCELKEKTDRLLEMFPQLTRTQVLEGIKNTNTLDGAAAECILRFGDKEAPDQGRKRKQDGSGSSQDSGEDQPSKKNRPLEAVKGVPICLYLPLLVCKPKQVSDEEDKGPSPEKKEAMELRMVLQEHDWNVEDALQVLQMFSDPDESSFSSPDSEEKKSRKSKSKETSSKDHRKSRLHKDHRDSKSRKKSEDEISSESEEDNKGDPEGDAEGDAEVTQDSEDSDSDSSVDSRNKRSTSTLVKSPDLVSSSSSVKKFTTSAFLMPSSSTSTAQMLSRFASGTSIAKKQAAERKKKVLASDEHVSSEGENDDEEETVSSEFEDSDEELDCKGGMTDLKKEMLQFFQDATIDELSLISGCSVKKAKKILERRPFEGWQSLVDVFTKDKGLSETLLMGCRVVLKERKVVLGLMSKCQTISSKMVKQVTAVMERGTAAMKQPKLLNRNNQLKPYQLIGLKWMLLMYEHKLSGILADEMYVNVYAGSLEDRRYLRHELLDDKTEYNVIVTTYNMAIGNDNDRGVFRKLRLKYALFDEGHMLKNMNSLRYRHLMSINAEHRMLLTGTPLQNNLLELMSLLNFIMPSLFSSSTHQLSKMFSMKSHEEQSRFERDRISQAKLIMKPFILRRVKSEVLKQLPAKVEKVESCPMSEKQQVLYQNMFKKLKTTNIGEKRELCNVMMQLRKMANHPLLHRQYYTTEKLKAMSKLMLKEPTHFDANAVLIQEDMEAMSDFELHLLCKQFSSIGSYQLETELLLDSGKFHHLTELLASHKNKGDRVVLFSQFTMMLDIVEVLMRHLKHRYVRLDGSTPIADRIGLIDEYNTDPDIFVFLLSTRAGGLGINLTSANIVILHDIDCNPYNDKQAEDRCHRVGQTKTVQVTKLISKDSIEAIMLQLGQKKLKLEQDMTAAEGGEGTIPEDMASLLKASLGLEDNTSTRYIIVENVSIPDFKPQRLTKFYRSKVISHVPHRVVVVHHCLRLLVHAIVEDLNVGVGFVKVSALRPAALWISSLSVPLAALRGQQLWSKLEVGEQFFKPSTASCSWLSLIYSVTRLLRLSLICESYQMMQGEDGVRNHVWIIVEAVHPALVRFRWVLLVEDVQLISWVANVALSTLCCERANFAKSERLPPSTALPILSKLRPRPQLLLTSELELRSRDSTEWWRALESCLLQRLKGRQSSTAAGSL</sequence>
<dbReference type="InterPro" id="IPR049730">
    <property type="entry name" value="SNF2/RAD54-like_C"/>
</dbReference>
<dbReference type="PROSITE" id="PS51192">
    <property type="entry name" value="HELICASE_ATP_BIND_1"/>
    <property type="match status" value="1"/>
</dbReference>
<feature type="compositionally biased region" description="Basic residues" evidence="3">
    <location>
        <begin position="286"/>
        <end position="303"/>
    </location>
</feature>
<evidence type="ECO:0000256" key="2">
    <source>
        <dbReference type="ARBA" id="ARBA00022801"/>
    </source>
</evidence>
<reference evidence="6 7" key="1">
    <citation type="submission" date="2020-03" db="EMBL/GenBank/DDBJ databases">
        <title>Dissostichus mawsoni Genome sequencing and assembly.</title>
        <authorList>
            <person name="Park H."/>
        </authorList>
    </citation>
    <scope>NUCLEOTIDE SEQUENCE [LARGE SCALE GENOMIC DNA]</scope>
    <source>
        <strain evidence="6">DM0001</strain>
        <tissue evidence="6">Muscle</tissue>
    </source>
</reference>
<protein>
    <submittedName>
        <fullName evidence="6">Uncharacterized protein</fullName>
    </submittedName>
</protein>
<dbReference type="OrthoDB" id="448448at2759"/>
<dbReference type="GO" id="GO:0005694">
    <property type="term" value="C:chromosome"/>
    <property type="evidence" value="ECO:0007669"/>
    <property type="project" value="UniProtKB-ARBA"/>
</dbReference>
<dbReference type="InterPro" id="IPR000330">
    <property type="entry name" value="SNF2_N"/>
</dbReference>